<organism evidence="3 4">
    <name type="scientific">Roseibium album</name>
    <dbReference type="NCBI Taxonomy" id="311410"/>
    <lineage>
        <taxon>Bacteria</taxon>
        <taxon>Pseudomonadati</taxon>
        <taxon>Pseudomonadota</taxon>
        <taxon>Alphaproteobacteria</taxon>
        <taxon>Hyphomicrobiales</taxon>
        <taxon>Stappiaceae</taxon>
        <taxon>Roseibium</taxon>
    </lineage>
</organism>
<evidence type="ECO:0000259" key="2">
    <source>
        <dbReference type="PROSITE" id="PS50885"/>
    </source>
</evidence>
<dbReference type="Gene3D" id="3.30.450.20">
    <property type="entry name" value="PAS domain"/>
    <property type="match status" value="2"/>
</dbReference>
<dbReference type="SMART" id="SM00044">
    <property type="entry name" value="CYCc"/>
    <property type="match status" value="1"/>
</dbReference>
<dbReference type="RefSeq" id="WP_055118809.1">
    <property type="nucleotide sequence ID" value="NZ_CXWA01000008.1"/>
</dbReference>
<dbReference type="SUPFAM" id="SSF55073">
    <property type="entry name" value="Nucleotide cyclase"/>
    <property type="match status" value="1"/>
</dbReference>
<name>A0A0M7AU64_9HYPH</name>
<dbReference type="PANTHER" id="PTHR43081:SF1">
    <property type="entry name" value="ADENYLATE CYCLASE, TERMINAL-DIFFERENTIATION SPECIFIC"/>
    <property type="match status" value="1"/>
</dbReference>
<dbReference type="InterPro" id="IPR050697">
    <property type="entry name" value="Adenylyl/Guanylyl_Cyclase_3/4"/>
</dbReference>
<dbReference type="InterPro" id="IPR001054">
    <property type="entry name" value="A/G_cyclase"/>
</dbReference>
<dbReference type="Pfam" id="PF00672">
    <property type="entry name" value="HAMP"/>
    <property type="match status" value="1"/>
</dbReference>
<accession>A0A0M7AU64</accession>
<dbReference type="CDD" id="cd07302">
    <property type="entry name" value="CHD"/>
    <property type="match status" value="1"/>
</dbReference>
<dbReference type="Gene3D" id="3.30.70.1230">
    <property type="entry name" value="Nucleotide cyclase"/>
    <property type="match status" value="1"/>
</dbReference>
<dbReference type="InterPro" id="IPR029787">
    <property type="entry name" value="Nucleotide_cyclase"/>
</dbReference>
<evidence type="ECO:0000313" key="4">
    <source>
        <dbReference type="Proteomes" id="UP000049983"/>
    </source>
</evidence>
<reference evidence="4" key="1">
    <citation type="submission" date="2015-07" db="EMBL/GenBank/DDBJ databases">
        <authorList>
            <person name="Rodrigo-Torres Lidia"/>
            <person name="Arahal R.David."/>
        </authorList>
    </citation>
    <scope>NUCLEOTIDE SEQUENCE [LARGE SCALE GENOMIC DNA]</scope>
    <source>
        <strain evidence="4">CECT 5096</strain>
    </source>
</reference>
<protein>
    <submittedName>
        <fullName evidence="3">Adenylate cyclase 1</fullName>
        <ecNumber evidence="3">4.6.1.1</ecNumber>
    </submittedName>
</protein>
<dbReference type="Proteomes" id="UP000049983">
    <property type="component" value="Unassembled WGS sequence"/>
</dbReference>
<dbReference type="GO" id="GO:0016020">
    <property type="term" value="C:membrane"/>
    <property type="evidence" value="ECO:0007669"/>
    <property type="project" value="InterPro"/>
</dbReference>
<dbReference type="AlphaFoldDB" id="A0A0M7AU64"/>
<dbReference type="PANTHER" id="PTHR43081">
    <property type="entry name" value="ADENYLATE CYCLASE, TERMINAL-DIFFERENTIATION SPECIFIC-RELATED"/>
    <property type="match status" value="1"/>
</dbReference>
<dbReference type="PROSITE" id="PS50885">
    <property type="entry name" value="HAMP"/>
    <property type="match status" value="1"/>
</dbReference>
<feature type="domain" description="Guanylate cyclase" evidence="1">
    <location>
        <begin position="437"/>
        <end position="569"/>
    </location>
</feature>
<dbReference type="GO" id="GO:0035556">
    <property type="term" value="P:intracellular signal transduction"/>
    <property type="evidence" value="ECO:0007669"/>
    <property type="project" value="InterPro"/>
</dbReference>
<dbReference type="CDD" id="cd06225">
    <property type="entry name" value="HAMP"/>
    <property type="match status" value="1"/>
</dbReference>
<dbReference type="EC" id="4.6.1.1" evidence="3"/>
<keyword evidence="3" id="KW-0456">Lyase</keyword>
<dbReference type="PROSITE" id="PS50125">
    <property type="entry name" value="GUANYLATE_CYCLASE_2"/>
    <property type="match status" value="1"/>
</dbReference>
<dbReference type="EMBL" id="CXWC01000012">
    <property type="protein sequence ID" value="CTQ75185.1"/>
    <property type="molecule type" value="Genomic_DNA"/>
</dbReference>
<feature type="domain" description="HAMP" evidence="2">
    <location>
        <begin position="357"/>
        <end position="410"/>
    </location>
</feature>
<dbReference type="Pfam" id="PF00211">
    <property type="entry name" value="Guanylate_cyc"/>
    <property type="match status" value="1"/>
</dbReference>
<dbReference type="SUPFAM" id="SSF103190">
    <property type="entry name" value="Sensory domain-like"/>
    <property type="match status" value="1"/>
</dbReference>
<proteinExistence type="predicted"/>
<gene>
    <name evidence="3" type="primary">cyaA_12</name>
    <name evidence="3" type="ORF">LA5096_04263</name>
</gene>
<dbReference type="GO" id="GO:0006171">
    <property type="term" value="P:cAMP biosynthetic process"/>
    <property type="evidence" value="ECO:0007669"/>
    <property type="project" value="TreeGrafter"/>
</dbReference>
<dbReference type="STRING" id="311410.LA5095_04440"/>
<dbReference type="SUPFAM" id="SSF158472">
    <property type="entry name" value="HAMP domain-like"/>
    <property type="match status" value="1"/>
</dbReference>
<sequence length="617" mass="67747">MKVKSRFPITISLFTVTLSVALALAATIISYTHFANRTAALTAGRELMERSAEVVRLRTGSLIAPIDAIAQYSGDWLDVTAVPKASGHPARKRLISFLSAMPQIANIYIGYDDGSNYLIGAARTRSEDQLKEKGAPQETSVLEQIILRGNRKRPIRIERFLDEYGDTLSSNSSYEISYDPRERPWYQLALESPHVARTDVYIFAGSKEAGFTVSKRHANGVVGVDITLADIDLFLDSEPQAEAGVLAIINEDGTLLANSSIGDGSMSGDDRKAALSALRKQALNPDHDKVRTIDVNGHPWITHLSAIELGAGTQENLAIALPLREVVGDITRASQRTIAVSVFIALCSIPLVWLVSRSLSRPLKVLAAGTQRIRNFDLDQPFPRSSIIDEIFKLETALDQMRTSLQTFGRYVPNALVHQMIERQETPEPGGERRDITVLFMDLENFTAMSSRLQPEEVMNRMSRYFEIVTQTLLAHDATIDKYIGDAVMAFWNAPNSVEDHPAKACRAALAVIEACKAETDSWSGEGLPQVRTRIGLHTGDAIVGNVGSSDRLNYTALGDTVNLASRLEAHNRQTKTSILISPDLARLVEGAFSIRSVGEAKIKGYDKAVSVFELRS</sequence>
<evidence type="ECO:0000259" key="1">
    <source>
        <dbReference type="PROSITE" id="PS50125"/>
    </source>
</evidence>
<dbReference type="SMART" id="SM00304">
    <property type="entry name" value="HAMP"/>
    <property type="match status" value="1"/>
</dbReference>
<keyword evidence="4" id="KW-1185">Reference proteome</keyword>
<dbReference type="InterPro" id="IPR029151">
    <property type="entry name" value="Sensor-like_sf"/>
</dbReference>
<dbReference type="GeneID" id="97671567"/>
<dbReference type="Gene3D" id="6.10.340.10">
    <property type="match status" value="1"/>
</dbReference>
<dbReference type="InterPro" id="IPR003660">
    <property type="entry name" value="HAMP_dom"/>
</dbReference>
<evidence type="ECO:0000313" key="3">
    <source>
        <dbReference type="EMBL" id="CTQ75185.1"/>
    </source>
</evidence>
<dbReference type="GO" id="GO:0004016">
    <property type="term" value="F:adenylate cyclase activity"/>
    <property type="evidence" value="ECO:0007669"/>
    <property type="project" value="UniProtKB-EC"/>
</dbReference>